<protein>
    <submittedName>
        <fullName evidence="4">M23 family metallopeptidase</fullName>
    </submittedName>
</protein>
<reference evidence="4 5" key="1">
    <citation type="submission" date="2020-02" db="EMBL/GenBank/DDBJ databases">
        <title>Genome sequencing for Kineobactrum sp. M2.</title>
        <authorList>
            <person name="Park S.-J."/>
        </authorList>
    </citation>
    <scope>NUCLEOTIDE SEQUENCE [LARGE SCALE GENOMIC DNA]</scope>
    <source>
        <strain evidence="4 5">M2</strain>
    </source>
</reference>
<dbReference type="KEGG" id="kim:G3T16_15695"/>
<keyword evidence="1" id="KW-0175">Coiled coil</keyword>
<dbReference type="RefSeq" id="WP_163496051.1">
    <property type="nucleotide sequence ID" value="NZ_CP048711.1"/>
</dbReference>
<feature type="transmembrane region" description="Helical" evidence="2">
    <location>
        <begin position="21"/>
        <end position="44"/>
    </location>
</feature>
<evidence type="ECO:0000256" key="2">
    <source>
        <dbReference type="SAM" id="Phobius"/>
    </source>
</evidence>
<keyword evidence="2" id="KW-1133">Transmembrane helix</keyword>
<keyword evidence="2" id="KW-0812">Transmembrane</keyword>
<dbReference type="AlphaFoldDB" id="A0A6C0U6P8"/>
<dbReference type="EMBL" id="CP048711">
    <property type="protein sequence ID" value="QIB66617.1"/>
    <property type="molecule type" value="Genomic_DNA"/>
</dbReference>
<dbReference type="Proteomes" id="UP000477680">
    <property type="component" value="Chromosome"/>
</dbReference>
<name>A0A6C0U6P8_9GAMM</name>
<evidence type="ECO:0000313" key="4">
    <source>
        <dbReference type="EMBL" id="QIB66617.1"/>
    </source>
</evidence>
<keyword evidence="2" id="KW-0472">Membrane</keyword>
<dbReference type="PANTHER" id="PTHR21666">
    <property type="entry name" value="PEPTIDASE-RELATED"/>
    <property type="match status" value="1"/>
</dbReference>
<evidence type="ECO:0000313" key="5">
    <source>
        <dbReference type="Proteomes" id="UP000477680"/>
    </source>
</evidence>
<feature type="domain" description="M23ase beta-sheet core" evidence="3">
    <location>
        <begin position="206"/>
        <end position="300"/>
    </location>
</feature>
<dbReference type="InterPro" id="IPR050570">
    <property type="entry name" value="Cell_wall_metabolism_enzyme"/>
</dbReference>
<evidence type="ECO:0000259" key="3">
    <source>
        <dbReference type="Pfam" id="PF01551"/>
    </source>
</evidence>
<feature type="coiled-coil region" evidence="1">
    <location>
        <begin position="58"/>
        <end position="96"/>
    </location>
</feature>
<dbReference type="PANTHER" id="PTHR21666:SF291">
    <property type="entry name" value="STAGE II SPORULATION PROTEIN Q"/>
    <property type="match status" value="1"/>
</dbReference>
<dbReference type="CDD" id="cd12797">
    <property type="entry name" value="M23_peptidase"/>
    <property type="match status" value="1"/>
</dbReference>
<keyword evidence="5" id="KW-1185">Reference proteome</keyword>
<dbReference type="Gene3D" id="2.70.70.10">
    <property type="entry name" value="Glucose Permease (Domain IIA)"/>
    <property type="match status" value="1"/>
</dbReference>
<dbReference type="GO" id="GO:0004222">
    <property type="term" value="F:metalloendopeptidase activity"/>
    <property type="evidence" value="ECO:0007669"/>
    <property type="project" value="TreeGrafter"/>
</dbReference>
<organism evidence="4 5">
    <name type="scientific">Kineobactrum salinum</name>
    <dbReference type="NCBI Taxonomy" id="2708301"/>
    <lineage>
        <taxon>Bacteria</taxon>
        <taxon>Pseudomonadati</taxon>
        <taxon>Pseudomonadota</taxon>
        <taxon>Gammaproteobacteria</taxon>
        <taxon>Cellvibrionales</taxon>
        <taxon>Halieaceae</taxon>
        <taxon>Kineobactrum</taxon>
    </lineage>
</organism>
<dbReference type="InterPro" id="IPR016047">
    <property type="entry name" value="M23ase_b-sheet_dom"/>
</dbReference>
<proteinExistence type="predicted"/>
<dbReference type="Pfam" id="PF01551">
    <property type="entry name" value="Peptidase_M23"/>
    <property type="match status" value="1"/>
</dbReference>
<sequence>MKIILVNRKHGGSRSIELGRWSRALLSLCCLGLPLGMVALGYFVGQESGAHNLRDSSLDSLQDELASQSSELETLRLEAERKLQALTMSLAELQARMTRVDALGQHLTAIANLEDGEFDFSQPPAMGGPLAGEYSVEYLAPDLTGELQSFSRRLIQREQQLEILEALLTNRKLDDQGWLSGRPVEKGWMSSGYGPRTDPFSGKPAIHRGIDFAGKAGSNVVAVAGGVVTWTGYRPGYGELVELSHGEGLVTLYAHNEENLVQPGDVVRKGQAIALMGSSGRSTGAHVHFEVYKHGRSVDPSSYVHRTRR</sequence>
<dbReference type="SUPFAM" id="SSF51261">
    <property type="entry name" value="Duplicated hybrid motif"/>
    <property type="match status" value="1"/>
</dbReference>
<accession>A0A6C0U6P8</accession>
<dbReference type="InterPro" id="IPR011055">
    <property type="entry name" value="Dup_hybrid_motif"/>
</dbReference>
<dbReference type="FunFam" id="2.70.70.10:FF:000006">
    <property type="entry name" value="M23 family peptidase"/>
    <property type="match status" value="1"/>
</dbReference>
<gene>
    <name evidence="4" type="ORF">G3T16_15695</name>
</gene>
<evidence type="ECO:0000256" key="1">
    <source>
        <dbReference type="SAM" id="Coils"/>
    </source>
</evidence>